<dbReference type="PANTHER" id="PTHR46048:SF6">
    <property type="entry name" value="HYDROXYCARBOXYLIC ACID RECEPTOR 2"/>
    <property type="match status" value="1"/>
</dbReference>
<dbReference type="AlphaFoldDB" id="A0AAV6H4I8"/>
<keyword evidence="6" id="KW-0675">Receptor</keyword>
<reference evidence="9" key="1">
    <citation type="submission" date="2020-10" db="EMBL/GenBank/DDBJ databases">
        <title>Chromosome-scale genome assembly of the Allis shad, Alosa alosa.</title>
        <authorList>
            <person name="Margot Z."/>
            <person name="Christophe K."/>
            <person name="Cabau C."/>
            <person name="Louis A."/>
            <person name="Berthelot C."/>
            <person name="Parey E."/>
            <person name="Roest Crollius H."/>
            <person name="Montfort J."/>
            <person name="Robinson-Rechavi M."/>
            <person name="Bucao C."/>
            <person name="Bouchez O."/>
            <person name="Gislard M."/>
            <person name="Lluch J."/>
            <person name="Milhes M."/>
            <person name="Lampietro C."/>
            <person name="Lopez Roques C."/>
            <person name="Donnadieu C."/>
            <person name="Braasch I."/>
            <person name="Desvignes T."/>
            <person name="Postlethwait J."/>
            <person name="Bobe J."/>
            <person name="Guiguen Y."/>
        </authorList>
    </citation>
    <scope>NUCLEOTIDE SEQUENCE</scope>
    <source>
        <strain evidence="9">M-15738</strain>
        <tissue evidence="9">Blood</tissue>
    </source>
</reference>
<keyword evidence="3 8" id="KW-1133">Transmembrane helix</keyword>
<evidence type="ECO:0000256" key="4">
    <source>
        <dbReference type="ARBA" id="ARBA00023040"/>
    </source>
</evidence>
<organism evidence="9 10">
    <name type="scientific">Alosa alosa</name>
    <name type="common">allis shad</name>
    <dbReference type="NCBI Taxonomy" id="278164"/>
    <lineage>
        <taxon>Eukaryota</taxon>
        <taxon>Metazoa</taxon>
        <taxon>Chordata</taxon>
        <taxon>Craniata</taxon>
        <taxon>Vertebrata</taxon>
        <taxon>Euteleostomi</taxon>
        <taxon>Actinopterygii</taxon>
        <taxon>Neopterygii</taxon>
        <taxon>Teleostei</taxon>
        <taxon>Clupei</taxon>
        <taxon>Clupeiformes</taxon>
        <taxon>Clupeoidei</taxon>
        <taxon>Clupeidae</taxon>
        <taxon>Alosa</taxon>
    </lineage>
</organism>
<dbReference type="PANTHER" id="PTHR46048">
    <property type="entry name" value="HYDROXYCARBOXYLIC ACID RECEPTOR 2"/>
    <property type="match status" value="1"/>
</dbReference>
<keyword evidence="7" id="KW-0807">Transducer</keyword>
<keyword evidence="5 8" id="KW-0472">Membrane</keyword>
<name>A0AAV6H4I8_9TELE</name>
<sequence>MSQGHIKFLFLIQTGELLPRALPPLIITEFLLGVLGNGLALWVFCWHMRPWKSSTVLLFNLALADFLLNAVSCQLLPLRTGLEV</sequence>
<evidence type="ECO:0000256" key="8">
    <source>
        <dbReference type="SAM" id="Phobius"/>
    </source>
</evidence>
<evidence type="ECO:0000256" key="7">
    <source>
        <dbReference type="ARBA" id="ARBA00023224"/>
    </source>
</evidence>
<protein>
    <submittedName>
        <fullName evidence="9">Uncharacterized protein</fullName>
    </submittedName>
</protein>
<keyword evidence="2 8" id="KW-0812">Transmembrane</keyword>
<keyword evidence="4" id="KW-0297">G-protein coupled receptor</keyword>
<comment type="subcellular location">
    <subcellularLocation>
        <location evidence="1">Membrane</location>
        <topology evidence="1">Multi-pass membrane protein</topology>
    </subcellularLocation>
</comment>
<dbReference type="InterPro" id="IPR000276">
    <property type="entry name" value="GPCR_Rhodpsn"/>
</dbReference>
<dbReference type="GO" id="GO:0004930">
    <property type="term" value="F:G protein-coupled receptor activity"/>
    <property type="evidence" value="ECO:0007669"/>
    <property type="project" value="UniProtKB-KW"/>
</dbReference>
<evidence type="ECO:0000256" key="2">
    <source>
        <dbReference type="ARBA" id="ARBA00022692"/>
    </source>
</evidence>
<evidence type="ECO:0000256" key="1">
    <source>
        <dbReference type="ARBA" id="ARBA00004141"/>
    </source>
</evidence>
<evidence type="ECO:0000313" key="9">
    <source>
        <dbReference type="EMBL" id="KAG5280686.1"/>
    </source>
</evidence>
<keyword evidence="10" id="KW-1185">Reference proteome</keyword>
<evidence type="ECO:0000256" key="6">
    <source>
        <dbReference type="ARBA" id="ARBA00023170"/>
    </source>
</evidence>
<feature type="transmembrane region" description="Helical" evidence="8">
    <location>
        <begin position="25"/>
        <end position="45"/>
    </location>
</feature>
<dbReference type="Gene3D" id="1.20.1070.10">
    <property type="entry name" value="Rhodopsin 7-helix transmembrane proteins"/>
    <property type="match status" value="1"/>
</dbReference>
<accession>A0AAV6H4I8</accession>
<proteinExistence type="predicted"/>
<dbReference type="PRINTS" id="PR00237">
    <property type="entry name" value="GPCRRHODOPSN"/>
</dbReference>
<comment type="caution">
    <text evidence="9">The sequence shown here is derived from an EMBL/GenBank/DDBJ whole genome shotgun (WGS) entry which is preliminary data.</text>
</comment>
<evidence type="ECO:0000313" key="10">
    <source>
        <dbReference type="Proteomes" id="UP000823561"/>
    </source>
</evidence>
<evidence type="ECO:0000256" key="3">
    <source>
        <dbReference type="ARBA" id="ARBA00022989"/>
    </source>
</evidence>
<evidence type="ECO:0000256" key="5">
    <source>
        <dbReference type="ARBA" id="ARBA00023136"/>
    </source>
</evidence>
<dbReference type="Proteomes" id="UP000823561">
    <property type="component" value="Chromosome 5"/>
</dbReference>
<dbReference type="EMBL" id="JADWDJ010000005">
    <property type="protein sequence ID" value="KAG5280686.1"/>
    <property type="molecule type" value="Genomic_DNA"/>
</dbReference>
<dbReference type="InterPro" id="IPR051893">
    <property type="entry name" value="HCARs"/>
</dbReference>
<gene>
    <name evidence="9" type="ORF">AALO_G00062880</name>
</gene>
<feature type="transmembrane region" description="Helical" evidence="8">
    <location>
        <begin position="57"/>
        <end position="78"/>
    </location>
</feature>
<dbReference type="GO" id="GO:0005886">
    <property type="term" value="C:plasma membrane"/>
    <property type="evidence" value="ECO:0007669"/>
    <property type="project" value="TreeGrafter"/>
</dbReference>
<dbReference type="SUPFAM" id="SSF81321">
    <property type="entry name" value="Family A G protein-coupled receptor-like"/>
    <property type="match status" value="1"/>
</dbReference>